<keyword evidence="5 7" id="KW-1133">Transmembrane helix</keyword>
<proteinExistence type="inferred from homology"/>
<keyword evidence="10" id="KW-1185">Reference proteome</keyword>
<feature type="transmembrane region" description="Helical" evidence="7">
    <location>
        <begin position="286"/>
        <end position="307"/>
    </location>
</feature>
<evidence type="ECO:0000313" key="10">
    <source>
        <dbReference type="Proteomes" id="UP000626982"/>
    </source>
</evidence>
<comment type="caution">
    <text evidence="9">The sequence shown here is derived from an EMBL/GenBank/DDBJ whole genome shotgun (WGS) entry which is preliminary data.</text>
</comment>
<feature type="transmembrane region" description="Helical" evidence="7">
    <location>
        <begin position="12"/>
        <end position="32"/>
    </location>
</feature>
<dbReference type="Pfam" id="PF13727">
    <property type="entry name" value="CoA_binding_3"/>
    <property type="match status" value="1"/>
</dbReference>
<dbReference type="EMBL" id="BMLM01000001">
    <property type="protein sequence ID" value="GGN82078.1"/>
    <property type="molecule type" value="Genomic_DNA"/>
</dbReference>
<dbReference type="InterPro" id="IPR003362">
    <property type="entry name" value="Bact_transf"/>
</dbReference>
<evidence type="ECO:0000256" key="3">
    <source>
        <dbReference type="ARBA" id="ARBA00022679"/>
    </source>
</evidence>
<dbReference type="PANTHER" id="PTHR30576:SF10">
    <property type="entry name" value="SLL5057 PROTEIN"/>
    <property type="match status" value="1"/>
</dbReference>
<evidence type="ECO:0000256" key="1">
    <source>
        <dbReference type="ARBA" id="ARBA00004141"/>
    </source>
</evidence>
<keyword evidence="6 7" id="KW-0472">Membrane</keyword>
<feature type="transmembrane region" description="Helical" evidence="7">
    <location>
        <begin position="112"/>
        <end position="130"/>
    </location>
</feature>
<evidence type="ECO:0000256" key="6">
    <source>
        <dbReference type="ARBA" id="ARBA00023136"/>
    </source>
</evidence>
<evidence type="ECO:0000256" key="5">
    <source>
        <dbReference type="ARBA" id="ARBA00022989"/>
    </source>
</evidence>
<dbReference type="PANTHER" id="PTHR30576">
    <property type="entry name" value="COLANIC BIOSYNTHESIS UDP-GLUCOSE LIPID CARRIER TRANSFERASE"/>
    <property type="match status" value="1"/>
</dbReference>
<organism evidence="9 10">
    <name type="scientific">Agrococcus terreus</name>
    <dbReference type="NCBI Taxonomy" id="574649"/>
    <lineage>
        <taxon>Bacteria</taxon>
        <taxon>Bacillati</taxon>
        <taxon>Actinomycetota</taxon>
        <taxon>Actinomycetes</taxon>
        <taxon>Micrococcales</taxon>
        <taxon>Microbacteriaceae</taxon>
        <taxon>Agrococcus</taxon>
    </lineage>
</organism>
<name>A0ABQ2KH17_9MICO</name>
<comment type="subcellular location">
    <subcellularLocation>
        <location evidence="1">Membrane</location>
        <topology evidence="1">Multi-pass membrane protein</topology>
    </subcellularLocation>
</comment>
<dbReference type="NCBIfam" id="TIGR03025">
    <property type="entry name" value="EPS_sugtrans"/>
    <property type="match status" value="1"/>
</dbReference>
<feature type="transmembrane region" description="Helical" evidence="7">
    <location>
        <begin position="88"/>
        <end position="106"/>
    </location>
</feature>
<evidence type="ECO:0000256" key="7">
    <source>
        <dbReference type="SAM" id="Phobius"/>
    </source>
</evidence>
<dbReference type="InterPro" id="IPR017475">
    <property type="entry name" value="EPS_sugar_tfrase"/>
</dbReference>
<reference evidence="10" key="1">
    <citation type="journal article" date="2019" name="Int. J. Syst. Evol. Microbiol.">
        <title>The Global Catalogue of Microorganisms (GCM) 10K type strain sequencing project: providing services to taxonomists for standard genome sequencing and annotation.</title>
        <authorList>
            <consortium name="The Broad Institute Genomics Platform"/>
            <consortium name="The Broad Institute Genome Sequencing Center for Infectious Disease"/>
            <person name="Wu L."/>
            <person name="Ma J."/>
        </authorList>
    </citation>
    <scope>NUCLEOTIDE SEQUENCE [LARGE SCALE GENOMIC DNA]</scope>
    <source>
        <strain evidence="10">CGMCC 1.6960</strain>
    </source>
</reference>
<evidence type="ECO:0000313" key="9">
    <source>
        <dbReference type="EMBL" id="GGN82078.1"/>
    </source>
</evidence>
<accession>A0ABQ2KH17</accession>
<sequence length="474" mass="51977">MRRLGLERRTRLRLAATDLAVVVATTLIVGLLEPGARAPEIPTPPLMPVLAAPVLTATVVLLLLAAFRSREPGILTSGATEYRRVAHAALLAFGVLAIPALAFEWHDLRLQLLAALPAALVAVLVGRWQWRRWLIGRRREGEWASRTVVVGDRAEVAYVLARLARAGELGYHVLGAVVRDGGNEPFAHDGRRVPVLGDVQQLAEIAQRIGADAVILAGDADGDARGLAELSRRLEGCCAELVLYSRLAEVAGPRISFRPVDGLPLVQVRIPTFDGGRHVLKRALDIGVASLALLPIALLAIPIAIAIRLDSPGPVLFSQQRVGRDGQLFSMLKFRTMRVDAEAQLAALLAQNEADGPMFKLREDPRVTRVGRFLRRTSLDELPQFWNALRGDMSVVGPRPPLPAEATSYDGTVARRLYLKPGITGLWQVSGRSDLSWEESVRLDLRYVENWSVMEDVMIIWRTAKVMVRPRGAY</sequence>
<protein>
    <submittedName>
        <fullName evidence="9">Exopolysaccharide biosynthesis polyprenyl glycosylphosphotransferase</fullName>
    </submittedName>
</protein>
<dbReference type="Pfam" id="PF02397">
    <property type="entry name" value="Bac_transf"/>
    <property type="match status" value="1"/>
</dbReference>
<feature type="transmembrane region" description="Helical" evidence="7">
    <location>
        <begin position="47"/>
        <end position="67"/>
    </location>
</feature>
<gene>
    <name evidence="9" type="ORF">GCM10010968_11480</name>
</gene>
<evidence type="ECO:0000256" key="2">
    <source>
        <dbReference type="ARBA" id="ARBA00006464"/>
    </source>
</evidence>
<feature type="domain" description="Bacterial sugar transferase" evidence="8">
    <location>
        <begin position="281"/>
        <end position="468"/>
    </location>
</feature>
<keyword evidence="4 7" id="KW-0812">Transmembrane</keyword>
<dbReference type="Proteomes" id="UP000626982">
    <property type="component" value="Unassembled WGS sequence"/>
</dbReference>
<keyword evidence="3" id="KW-0808">Transferase</keyword>
<evidence type="ECO:0000256" key="4">
    <source>
        <dbReference type="ARBA" id="ARBA00022692"/>
    </source>
</evidence>
<comment type="similarity">
    <text evidence="2">Belongs to the bacterial sugar transferase family.</text>
</comment>
<evidence type="ECO:0000259" key="8">
    <source>
        <dbReference type="Pfam" id="PF02397"/>
    </source>
</evidence>